<evidence type="ECO:0000313" key="5">
    <source>
        <dbReference type="EMBL" id="CAG2160963.1"/>
    </source>
</evidence>
<gene>
    <name evidence="5" type="primary">rhaR_3</name>
    <name evidence="5" type="ORF">LMG26411_07892</name>
</gene>
<dbReference type="InterPro" id="IPR020449">
    <property type="entry name" value="Tscrpt_reg_AraC-type_HTH"/>
</dbReference>
<dbReference type="InterPro" id="IPR050204">
    <property type="entry name" value="AraC_XylS_family_regulators"/>
</dbReference>
<evidence type="ECO:0000259" key="4">
    <source>
        <dbReference type="PROSITE" id="PS01124"/>
    </source>
</evidence>
<protein>
    <submittedName>
        <fullName evidence="5">HTH-type transcriptional activator RhaR</fullName>
    </submittedName>
</protein>
<keyword evidence="1" id="KW-0805">Transcription regulation</keyword>
<dbReference type="EMBL" id="CAJPVI010000100">
    <property type="protein sequence ID" value="CAG2160963.1"/>
    <property type="molecule type" value="Genomic_DNA"/>
</dbReference>
<dbReference type="PANTHER" id="PTHR46796">
    <property type="entry name" value="HTH-TYPE TRANSCRIPTIONAL ACTIVATOR RHAS-RELATED"/>
    <property type="match status" value="1"/>
</dbReference>
<dbReference type="Proteomes" id="UP000672657">
    <property type="component" value="Unassembled WGS sequence"/>
</dbReference>
<dbReference type="RefSeq" id="WP_244874243.1">
    <property type="nucleotide sequence ID" value="NZ_CAJPVI010000100.1"/>
</dbReference>
<dbReference type="InterPro" id="IPR009057">
    <property type="entry name" value="Homeodomain-like_sf"/>
</dbReference>
<dbReference type="SMART" id="SM00342">
    <property type="entry name" value="HTH_ARAC"/>
    <property type="match status" value="1"/>
</dbReference>
<keyword evidence="6" id="KW-1185">Reference proteome</keyword>
<comment type="caution">
    <text evidence="5">The sequence shown here is derived from an EMBL/GenBank/DDBJ whole genome shotgun (WGS) entry which is preliminary data.</text>
</comment>
<dbReference type="PROSITE" id="PS01124">
    <property type="entry name" value="HTH_ARAC_FAMILY_2"/>
    <property type="match status" value="1"/>
</dbReference>
<name>A0ABM8TW22_9BURK</name>
<proteinExistence type="predicted"/>
<dbReference type="Gene3D" id="1.10.10.60">
    <property type="entry name" value="Homeodomain-like"/>
    <property type="match status" value="2"/>
</dbReference>
<evidence type="ECO:0000313" key="6">
    <source>
        <dbReference type="Proteomes" id="UP000672657"/>
    </source>
</evidence>
<dbReference type="PANTHER" id="PTHR46796:SF6">
    <property type="entry name" value="ARAC SUBFAMILY"/>
    <property type="match status" value="1"/>
</dbReference>
<sequence>MMQGCADINPHEVREVGGELISSLIVDSEATRLEILTRRTPGQVVWRFCQPQPALFWWRRGAQGVRLQVDGHQIHSAINPKANMALFPAGTSIEGEFDVGTNCDYTAVFFKPSPFLAQVACRLDRPLVGFADEDLQRGLDALCRESRNADSLYELFSEGWAMQAVALLARIGGQKLEIARQRGGLAPAKLKRVIDYVGSDLSRSFTIDELAHIAGISPRHFIRSFQESVGQTPLRFINGLRVEQAKQLLVDRDKTTTEVAQDCGFSHAQHFSTAFKKATGVTPSEFRRATML</sequence>
<organism evidence="5 6">
    <name type="scientific">Cupriavidus numazuensis</name>
    <dbReference type="NCBI Taxonomy" id="221992"/>
    <lineage>
        <taxon>Bacteria</taxon>
        <taxon>Pseudomonadati</taxon>
        <taxon>Pseudomonadota</taxon>
        <taxon>Betaproteobacteria</taxon>
        <taxon>Burkholderiales</taxon>
        <taxon>Burkholderiaceae</taxon>
        <taxon>Cupriavidus</taxon>
    </lineage>
</organism>
<dbReference type="SUPFAM" id="SSF46689">
    <property type="entry name" value="Homeodomain-like"/>
    <property type="match status" value="2"/>
</dbReference>
<keyword evidence="2" id="KW-0238">DNA-binding</keyword>
<dbReference type="Pfam" id="PF12833">
    <property type="entry name" value="HTH_18"/>
    <property type="match status" value="1"/>
</dbReference>
<evidence type="ECO:0000256" key="3">
    <source>
        <dbReference type="ARBA" id="ARBA00023163"/>
    </source>
</evidence>
<reference evidence="5 6" key="1">
    <citation type="submission" date="2021-03" db="EMBL/GenBank/DDBJ databases">
        <authorList>
            <person name="Peeters C."/>
        </authorList>
    </citation>
    <scope>NUCLEOTIDE SEQUENCE [LARGE SCALE GENOMIC DNA]</scope>
    <source>
        <strain evidence="5 6">LMG 26411</strain>
    </source>
</reference>
<dbReference type="PRINTS" id="PR00032">
    <property type="entry name" value="HTHARAC"/>
</dbReference>
<evidence type="ECO:0000256" key="1">
    <source>
        <dbReference type="ARBA" id="ARBA00023015"/>
    </source>
</evidence>
<keyword evidence="3" id="KW-0804">Transcription</keyword>
<dbReference type="InterPro" id="IPR018060">
    <property type="entry name" value="HTH_AraC"/>
</dbReference>
<accession>A0ABM8TW22</accession>
<feature type="domain" description="HTH araC/xylS-type" evidence="4">
    <location>
        <begin position="191"/>
        <end position="289"/>
    </location>
</feature>
<evidence type="ECO:0000256" key="2">
    <source>
        <dbReference type="ARBA" id="ARBA00023125"/>
    </source>
</evidence>